<accession>A0AAD3ND75</accession>
<protein>
    <submittedName>
        <fullName evidence="2">Zinc finger protein 345-like isoform X1</fullName>
    </submittedName>
</protein>
<keyword evidence="3" id="KW-1185">Reference proteome</keyword>
<dbReference type="AlphaFoldDB" id="A0AAD3ND75"/>
<organism evidence="2 3">
    <name type="scientific">Lates japonicus</name>
    <name type="common">Japanese lates</name>
    <dbReference type="NCBI Taxonomy" id="270547"/>
    <lineage>
        <taxon>Eukaryota</taxon>
        <taxon>Metazoa</taxon>
        <taxon>Chordata</taxon>
        <taxon>Craniata</taxon>
        <taxon>Vertebrata</taxon>
        <taxon>Euteleostomi</taxon>
        <taxon>Actinopterygii</taxon>
        <taxon>Neopterygii</taxon>
        <taxon>Teleostei</taxon>
        <taxon>Neoteleostei</taxon>
        <taxon>Acanthomorphata</taxon>
        <taxon>Carangaria</taxon>
        <taxon>Carangaria incertae sedis</taxon>
        <taxon>Centropomidae</taxon>
        <taxon>Lates</taxon>
    </lineage>
</organism>
<dbReference type="Proteomes" id="UP001279410">
    <property type="component" value="Unassembled WGS sequence"/>
</dbReference>
<evidence type="ECO:0000313" key="2">
    <source>
        <dbReference type="EMBL" id="GLD69094.1"/>
    </source>
</evidence>
<proteinExistence type="predicted"/>
<sequence length="177" mass="20420">MIGRRRWKPRRDKTPTLGPKWSQSAPGFCCRVCRPSTAEGSYETRRDALQESQSICKACDSRWTQLTIHSWSDCINCQLWEDLHREQRLKDSQQDLPVEILDDEDPEPPADSQNPKSETEESPMSRRTQDVPLRRPTAAKSAVTLSKQRQFEETCKRLTQQSPACMPVVKVSTYRDP</sequence>
<evidence type="ECO:0000256" key="1">
    <source>
        <dbReference type="SAM" id="MobiDB-lite"/>
    </source>
</evidence>
<feature type="compositionally biased region" description="Basic residues" evidence="1">
    <location>
        <begin position="1"/>
        <end position="11"/>
    </location>
</feature>
<dbReference type="EMBL" id="BRZM01000168">
    <property type="protein sequence ID" value="GLD69094.1"/>
    <property type="molecule type" value="Genomic_DNA"/>
</dbReference>
<comment type="caution">
    <text evidence="2">The sequence shown here is derived from an EMBL/GenBank/DDBJ whole genome shotgun (WGS) entry which is preliminary data.</text>
</comment>
<feature type="compositionally biased region" description="Basic and acidic residues" evidence="1">
    <location>
        <begin position="117"/>
        <end position="133"/>
    </location>
</feature>
<feature type="region of interest" description="Disordered" evidence="1">
    <location>
        <begin position="90"/>
        <end position="149"/>
    </location>
</feature>
<evidence type="ECO:0000313" key="3">
    <source>
        <dbReference type="Proteomes" id="UP001279410"/>
    </source>
</evidence>
<gene>
    <name evidence="2" type="ORF">AKAME5_002040700</name>
</gene>
<feature type="region of interest" description="Disordered" evidence="1">
    <location>
        <begin position="1"/>
        <end position="20"/>
    </location>
</feature>
<reference evidence="2" key="1">
    <citation type="submission" date="2022-08" db="EMBL/GenBank/DDBJ databases">
        <title>Genome sequencing of akame (Lates japonicus).</title>
        <authorList>
            <person name="Hashiguchi Y."/>
            <person name="Takahashi H."/>
        </authorList>
    </citation>
    <scope>NUCLEOTIDE SEQUENCE</scope>
    <source>
        <strain evidence="2">Kochi</strain>
    </source>
</reference>
<name>A0AAD3ND75_LATJO</name>